<dbReference type="AlphaFoldDB" id="A0A1J9PTN3"/>
<reference evidence="1 2" key="1">
    <citation type="submission" date="2015-08" db="EMBL/GenBank/DDBJ databases">
        <title>Emmonsia species relationships and genome sequence.</title>
        <authorList>
            <person name="Cuomo C.A."/>
            <person name="Schwartz I.S."/>
            <person name="Kenyon C."/>
            <person name="De Hoog G.S."/>
            <person name="Govender N.P."/>
            <person name="Botha A."/>
            <person name="Moreno L."/>
            <person name="De Vries M."/>
            <person name="Munoz J.F."/>
            <person name="Stielow J.B."/>
        </authorList>
    </citation>
    <scope>NUCLEOTIDE SEQUENCE [LARGE SCALE GENOMIC DNA]</scope>
    <source>
        <strain evidence="1 2">EI222</strain>
    </source>
</reference>
<evidence type="ECO:0000313" key="2">
    <source>
        <dbReference type="Proteomes" id="UP000242791"/>
    </source>
</evidence>
<dbReference type="EMBL" id="LGTZ01002103">
    <property type="protein sequence ID" value="OJD19630.1"/>
    <property type="molecule type" value="Genomic_DNA"/>
</dbReference>
<sequence>MSPACSHQPDGSVDLLHGPFGLSGNPVPGSDIIYPSVRVNSVLHGCFGVQPSLGAIHVRSADLILDIAPSYKSTRDQNESVLACHPSLRVNKGTRRGNKSGNKLVNGLGALIEPRPLSSLSPRVKSTEYINLPELWQLITPESGTRVARYCEPSRIP</sequence>
<gene>
    <name evidence="1" type="ORF">ACJ73_08630</name>
</gene>
<organism evidence="1 2">
    <name type="scientific">Blastomyces percursus</name>
    <dbReference type="NCBI Taxonomy" id="1658174"/>
    <lineage>
        <taxon>Eukaryota</taxon>
        <taxon>Fungi</taxon>
        <taxon>Dikarya</taxon>
        <taxon>Ascomycota</taxon>
        <taxon>Pezizomycotina</taxon>
        <taxon>Eurotiomycetes</taxon>
        <taxon>Eurotiomycetidae</taxon>
        <taxon>Onygenales</taxon>
        <taxon>Ajellomycetaceae</taxon>
        <taxon>Blastomyces</taxon>
    </lineage>
</organism>
<keyword evidence="2" id="KW-1185">Reference proteome</keyword>
<dbReference type="VEuPathDB" id="FungiDB:ACJ73_08630"/>
<accession>A0A1J9PTN3</accession>
<evidence type="ECO:0000313" key="1">
    <source>
        <dbReference type="EMBL" id="OJD19630.1"/>
    </source>
</evidence>
<proteinExistence type="predicted"/>
<dbReference type="Proteomes" id="UP000242791">
    <property type="component" value="Unassembled WGS sequence"/>
</dbReference>
<comment type="caution">
    <text evidence="1">The sequence shown here is derived from an EMBL/GenBank/DDBJ whole genome shotgun (WGS) entry which is preliminary data.</text>
</comment>
<protein>
    <submittedName>
        <fullName evidence="1">Uncharacterized protein</fullName>
    </submittedName>
</protein>
<name>A0A1J9PTN3_9EURO</name>